<protein>
    <submittedName>
        <fullName evidence="1">Uncharacterized protein</fullName>
    </submittedName>
</protein>
<dbReference type="RefSeq" id="WP_009013213.1">
    <property type="nucleotide sequence ID" value="NZ_CAUTGU010000029.1"/>
</dbReference>
<gene>
    <name evidence="1" type="ORF">SAMN06265364_1842</name>
</gene>
<dbReference type="OrthoDB" id="2060268at2"/>
<dbReference type="Proteomes" id="UP000198427">
    <property type="component" value="Unassembled WGS sequence"/>
</dbReference>
<dbReference type="EMBL" id="FZNZ01000084">
    <property type="protein sequence ID" value="SNS22585.1"/>
    <property type="molecule type" value="Genomic_DNA"/>
</dbReference>
<dbReference type="AlphaFoldDB" id="A0A2K9H820"/>
<organism evidence="1 2">
    <name type="scientific">Prevotella jejuni</name>
    <dbReference type="NCBI Taxonomy" id="1177574"/>
    <lineage>
        <taxon>Bacteria</taxon>
        <taxon>Pseudomonadati</taxon>
        <taxon>Bacteroidota</taxon>
        <taxon>Bacteroidia</taxon>
        <taxon>Bacteroidales</taxon>
        <taxon>Prevotellaceae</taxon>
        <taxon>Prevotella</taxon>
    </lineage>
</organism>
<name>A0A2K9H820_9BACT</name>
<evidence type="ECO:0000313" key="1">
    <source>
        <dbReference type="EMBL" id="SNS22585.1"/>
    </source>
</evidence>
<dbReference type="KEGG" id="pje:CRM71_05080"/>
<proteinExistence type="predicted"/>
<evidence type="ECO:0000313" key="2">
    <source>
        <dbReference type="Proteomes" id="UP000198427"/>
    </source>
</evidence>
<accession>A0A2K9H820</accession>
<dbReference type="GeneID" id="94028798"/>
<keyword evidence="2" id="KW-1185">Reference proteome</keyword>
<comment type="caution">
    <text evidence="1">The sequence shown here is derived from an EMBL/GenBank/DDBJ whole genome shotgun (WGS) entry which is preliminary data.</text>
</comment>
<reference evidence="1 2" key="1">
    <citation type="submission" date="2017-06" db="EMBL/GenBank/DDBJ databases">
        <authorList>
            <person name="Varghese N."/>
            <person name="Submissions S."/>
        </authorList>
    </citation>
    <scope>NUCLEOTIDE SEQUENCE [LARGE SCALE GENOMIC DNA]</scope>
    <source>
        <strain evidence="1 2">DSM 26989</strain>
    </source>
</reference>
<sequence>MFTGIDYVLYTHKRQELFIQEMKKSFSLWDNPYIIIDNEDNTTDIYIAKNKMMFDLMDEKGYYTNRDSGEGPFLLIFNSNFASDCNKITLVLPEDIETSKFSRKVFDWAKSIL</sequence>